<sequence length="66" mass="6798">FALTTDMPQYTNGKATILAGPADADLAPALDAAGLVVDSASAAESEGAEPMDEFLSKLVNREKSED</sequence>
<protein>
    <submittedName>
        <fullName evidence="2">Uncharacterized protein</fullName>
    </submittedName>
</protein>
<evidence type="ECO:0000256" key="1">
    <source>
        <dbReference type="SAM" id="MobiDB-lite"/>
    </source>
</evidence>
<feature type="region of interest" description="Disordered" evidence="1">
    <location>
        <begin position="43"/>
        <end position="66"/>
    </location>
</feature>
<gene>
    <name evidence="2" type="ORF">LCGC14_2947190</name>
</gene>
<proteinExistence type="predicted"/>
<organism evidence="2">
    <name type="scientific">marine sediment metagenome</name>
    <dbReference type="NCBI Taxonomy" id="412755"/>
    <lineage>
        <taxon>unclassified sequences</taxon>
        <taxon>metagenomes</taxon>
        <taxon>ecological metagenomes</taxon>
    </lineage>
</organism>
<feature type="non-terminal residue" evidence="2">
    <location>
        <position position="1"/>
    </location>
</feature>
<comment type="caution">
    <text evidence="2">The sequence shown here is derived from an EMBL/GenBank/DDBJ whole genome shotgun (WGS) entry which is preliminary data.</text>
</comment>
<evidence type="ECO:0000313" key="2">
    <source>
        <dbReference type="EMBL" id="KKK68129.1"/>
    </source>
</evidence>
<dbReference type="EMBL" id="LAZR01059278">
    <property type="protein sequence ID" value="KKK68129.1"/>
    <property type="molecule type" value="Genomic_DNA"/>
</dbReference>
<accession>A0A0F8ZP20</accession>
<name>A0A0F8ZP20_9ZZZZ</name>
<dbReference type="AlphaFoldDB" id="A0A0F8ZP20"/>
<reference evidence="2" key="1">
    <citation type="journal article" date="2015" name="Nature">
        <title>Complex archaea that bridge the gap between prokaryotes and eukaryotes.</title>
        <authorList>
            <person name="Spang A."/>
            <person name="Saw J.H."/>
            <person name="Jorgensen S.L."/>
            <person name="Zaremba-Niedzwiedzka K."/>
            <person name="Martijn J."/>
            <person name="Lind A.E."/>
            <person name="van Eijk R."/>
            <person name="Schleper C."/>
            <person name="Guy L."/>
            <person name="Ettema T.J."/>
        </authorList>
    </citation>
    <scope>NUCLEOTIDE SEQUENCE</scope>
</reference>